<dbReference type="PROSITE" id="PS00108">
    <property type="entry name" value="PROTEIN_KINASE_ST"/>
    <property type="match status" value="1"/>
</dbReference>
<dbReference type="InterPro" id="IPR011009">
    <property type="entry name" value="Kinase-like_dom_sf"/>
</dbReference>
<name>A0ABQ9YL28_9EUKA</name>
<feature type="compositionally biased region" description="Pro residues" evidence="9">
    <location>
        <begin position="921"/>
        <end position="933"/>
    </location>
</feature>
<evidence type="ECO:0000256" key="3">
    <source>
        <dbReference type="ARBA" id="ARBA00022679"/>
    </source>
</evidence>
<dbReference type="PANTHER" id="PTHR24353:SF37">
    <property type="entry name" value="CAMP-DEPENDENT PROTEIN KINASE CATALYTIC SUBUNIT PRKX"/>
    <property type="match status" value="1"/>
</dbReference>
<keyword evidence="6 11" id="KW-0418">Kinase</keyword>
<feature type="compositionally biased region" description="Basic and acidic residues" evidence="9">
    <location>
        <begin position="655"/>
        <end position="664"/>
    </location>
</feature>
<keyword evidence="12" id="KW-1185">Reference proteome</keyword>
<sequence>MVAFCHSPESTKFKTHIQTHSLHLPILELPDGNPRNPPMSSIYIPLSMDLMNSETTCSVDGFVTHSCQNLRDGSLFCFVTGSTTIHLFQATQSLTISDDPQPPNFHSFPSPQSLPIENMSWSSPLRSHLLLAHENELSLFDVERGMAMESRQLCSFSFDSTISKTKSTPSLVNWFPTSPHVFSHCLDRNLLLWDTRQALPLNNIHNLHSHPILSISPHPSESFLLLTSSVDQTCALWDLRHFTKPLHLFQQHSHPVTHTQWHPTAPSVFMSGASDGTVVIWDSSLIGAEQTPDERLDGAPEILFVHGGHFAAIEDLQWHPNFEWVVSSVDRDGILMIWEIVFKVIHIETGQEYAMKQMSKARIKQFHMEAAVLQEKQIMSQLFHPNIIQFYSSFQNDESLYFILELGCEDISVFKPENRFMDGAIQFMAAEILVAIEYLHQNLVLHRDLKPENIIIGRDGHIKLTDFGAAKRVNEEHVNPAIRNTTFVGSPMYVSPETLLSKPSTFQSDIWAFGCLLYFLHAGHAPFDGLTEFLLFQNIVEAKYSFEEEDVILFSDKAKDLIARILVVEPNDRLSLSDIKIHPYFDGIDWATFNVAPHPDVCAVRDTMLDKPKGRRLTYLNKKDHLLTDIPFLDSHDTPKPNQPGFPKQETAEQLQRRKERSNPRDPSFVHQMRIPFFNNPYTSTFFSAKRTRQASQPSQSTISSLPSFPLPFVVVEDLLQQLHPAPDRSKPRKPKDLPTSVPLHPSHYPSIQGKYVDHPPQQTSAPQKMRPSIVSGINLLGILSEGISRSISTTMTDTISCAGSYFLLTQEEIELSRRRSLKMAAEEEKLEKHSSQSTPSQALPLFNQHDAFEGFDEINQVRPNQNQSHHIPAPTRSNPFVIDSPQKTISDSRSQAQHTHLHIKPIPPEPIICSTTTDPSQPPTERPIPPPIFSSDTLPQTTSGD</sequence>
<dbReference type="InterPro" id="IPR015943">
    <property type="entry name" value="WD40/YVTN_repeat-like_dom_sf"/>
</dbReference>
<keyword evidence="2 8" id="KW-0853">WD repeat</keyword>
<dbReference type="SUPFAM" id="SSF50978">
    <property type="entry name" value="WD40 repeat-like"/>
    <property type="match status" value="1"/>
</dbReference>
<dbReference type="InterPro" id="IPR001680">
    <property type="entry name" value="WD40_rpt"/>
</dbReference>
<feature type="repeat" description="WD" evidence="8">
    <location>
        <begin position="205"/>
        <end position="240"/>
    </location>
</feature>
<dbReference type="EMBL" id="JARBJD010000003">
    <property type="protein sequence ID" value="KAK2964371.1"/>
    <property type="molecule type" value="Genomic_DNA"/>
</dbReference>
<dbReference type="Pfam" id="PF00069">
    <property type="entry name" value="Pkinase"/>
    <property type="match status" value="1"/>
</dbReference>
<dbReference type="InterPro" id="IPR036322">
    <property type="entry name" value="WD40_repeat_dom_sf"/>
</dbReference>
<evidence type="ECO:0000313" key="11">
    <source>
        <dbReference type="EMBL" id="KAK2964371.1"/>
    </source>
</evidence>
<feature type="repeat" description="WD" evidence="8">
    <location>
        <begin position="249"/>
        <end position="282"/>
    </location>
</feature>
<dbReference type="InterPro" id="IPR019775">
    <property type="entry name" value="WD40_repeat_CS"/>
</dbReference>
<keyword evidence="5" id="KW-0547">Nucleotide-binding</keyword>
<dbReference type="Pfam" id="PF00400">
    <property type="entry name" value="WD40"/>
    <property type="match status" value="3"/>
</dbReference>
<dbReference type="SMART" id="SM00320">
    <property type="entry name" value="WD40"/>
    <property type="match status" value="4"/>
</dbReference>
<dbReference type="InterPro" id="IPR008271">
    <property type="entry name" value="Ser/Thr_kinase_AS"/>
</dbReference>
<dbReference type="InterPro" id="IPR000719">
    <property type="entry name" value="Prot_kinase_dom"/>
</dbReference>
<dbReference type="PROSITE" id="PS00678">
    <property type="entry name" value="WD_REPEATS_1"/>
    <property type="match status" value="2"/>
</dbReference>
<comment type="caution">
    <text evidence="11">The sequence shown here is derived from an EMBL/GenBank/DDBJ whole genome shotgun (WGS) entry which is preliminary data.</text>
</comment>
<evidence type="ECO:0000313" key="12">
    <source>
        <dbReference type="Proteomes" id="UP001281761"/>
    </source>
</evidence>
<dbReference type="Gene3D" id="2.130.10.10">
    <property type="entry name" value="YVTN repeat-like/Quinoprotein amine dehydrogenase"/>
    <property type="match status" value="1"/>
</dbReference>
<dbReference type="EC" id="2.7.11.1" evidence="11"/>
<evidence type="ECO:0000256" key="1">
    <source>
        <dbReference type="ARBA" id="ARBA00022527"/>
    </source>
</evidence>
<protein>
    <submittedName>
        <fullName evidence="11">3-phosphoinositide-dependent protein kinase 1</fullName>
        <ecNumber evidence="11">2.7.11.1</ecNumber>
    </submittedName>
</protein>
<feature type="region of interest" description="Disordered" evidence="9">
    <location>
        <begin position="892"/>
        <end position="946"/>
    </location>
</feature>
<keyword evidence="1" id="KW-0723">Serine/threonine-protein kinase</keyword>
<dbReference type="Proteomes" id="UP001281761">
    <property type="component" value="Unassembled WGS sequence"/>
</dbReference>
<evidence type="ECO:0000256" key="8">
    <source>
        <dbReference type="PROSITE-ProRule" id="PRU00221"/>
    </source>
</evidence>
<keyword evidence="4" id="KW-0677">Repeat</keyword>
<dbReference type="PANTHER" id="PTHR24353">
    <property type="entry name" value="CYCLIC NUCLEOTIDE-DEPENDENT PROTEIN KINASE"/>
    <property type="match status" value="1"/>
</dbReference>
<evidence type="ECO:0000256" key="9">
    <source>
        <dbReference type="SAM" id="MobiDB-lite"/>
    </source>
</evidence>
<keyword evidence="7" id="KW-0067">ATP-binding</keyword>
<dbReference type="PROSITE" id="PS50294">
    <property type="entry name" value="WD_REPEATS_REGION"/>
    <property type="match status" value="1"/>
</dbReference>
<dbReference type="Gene3D" id="1.10.510.10">
    <property type="entry name" value="Transferase(Phosphotransferase) domain 1"/>
    <property type="match status" value="1"/>
</dbReference>
<evidence type="ECO:0000256" key="7">
    <source>
        <dbReference type="ARBA" id="ARBA00022840"/>
    </source>
</evidence>
<feature type="region of interest" description="Disordered" evidence="9">
    <location>
        <begin position="631"/>
        <end position="669"/>
    </location>
</feature>
<keyword evidence="3 11" id="KW-0808">Transferase</keyword>
<dbReference type="SMART" id="SM00220">
    <property type="entry name" value="S_TKc"/>
    <property type="match status" value="1"/>
</dbReference>
<evidence type="ECO:0000256" key="5">
    <source>
        <dbReference type="ARBA" id="ARBA00022741"/>
    </source>
</evidence>
<organism evidence="11 12">
    <name type="scientific">Blattamonas nauphoetae</name>
    <dbReference type="NCBI Taxonomy" id="2049346"/>
    <lineage>
        <taxon>Eukaryota</taxon>
        <taxon>Metamonada</taxon>
        <taxon>Preaxostyla</taxon>
        <taxon>Oxymonadida</taxon>
        <taxon>Blattamonas</taxon>
    </lineage>
</organism>
<dbReference type="Gene3D" id="3.30.200.20">
    <property type="entry name" value="Phosphorylase Kinase, domain 1"/>
    <property type="match status" value="1"/>
</dbReference>
<reference evidence="11 12" key="1">
    <citation type="journal article" date="2022" name="bioRxiv">
        <title>Genomics of Preaxostyla Flagellates Illuminates Evolutionary Transitions and the Path Towards Mitochondrial Loss.</title>
        <authorList>
            <person name="Novak L.V.F."/>
            <person name="Treitli S.C."/>
            <person name="Pyrih J."/>
            <person name="Halakuc P."/>
            <person name="Pipaliya S.V."/>
            <person name="Vacek V."/>
            <person name="Brzon O."/>
            <person name="Soukal P."/>
            <person name="Eme L."/>
            <person name="Dacks J.B."/>
            <person name="Karnkowska A."/>
            <person name="Elias M."/>
            <person name="Hampl V."/>
        </authorList>
    </citation>
    <scope>NUCLEOTIDE SEQUENCE [LARGE SCALE GENOMIC DNA]</scope>
    <source>
        <strain evidence="11">NAU3</strain>
        <tissue evidence="11">Gut</tissue>
    </source>
</reference>
<dbReference type="GO" id="GO:0004674">
    <property type="term" value="F:protein serine/threonine kinase activity"/>
    <property type="evidence" value="ECO:0007669"/>
    <property type="project" value="UniProtKB-EC"/>
</dbReference>
<feature type="domain" description="Protein kinase" evidence="10">
    <location>
        <begin position="299"/>
        <end position="585"/>
    </location>
</feature>
<accession>A0ABQ9YL28</accession>
<evidence type="ECO:0000256" key="6">
    <source>
        <dbReference type="ARBA" id="ARBA00022777"/>
    </source>
</evidence>
<proteinExistence type="predicted"/>
<feature type="compositionally biased region" description="Polar residues" evidence="9">
    <location>
        <begin position="935"/>
        <end position="946"/>
    </location>
</feature>
<evidence type="ECO:0000256" key="4">
    <source>
        <dbReference type="ARBA" id="ARBA00022737"/>
    </source>
</evidence>
<evidence type="ECO:0000259" key="10">
    <source>
        <dbReference type="PROSITE" id="PS50011"/>
    </source>
</evidence>
<dbReference type="PROSITE" id="PS50011">
    <property type="entry name" value="PROTEIN_KINASE_DOM"/>
    <property type="match status" value="1"/>
</dbReference>
<gene>
    <name evidence="11" type="ORF">BLNAU_902</name>
</gene>
<dbReference type="PROSITE" id="PS50082">
    <property type="entry name" value="WD_REPEATS_2"/>
    <property type="match status" value="2"/>
</dbReference>
<evidence type="ECO:0000256" key="2">
    <source>
        <dbReference type="ARBA" id="ARBA00022574"/>
    </source>
</evidence>
<dbReference type="SUPFAM" id="SSF56112">
    <property type="entry name" value="Protein kinase-like (PK-like)"/>
    <property type="match status" value="1"/>
</dbReference>